<name>A0A4P6JXT1_KTERU</name>
<sequence>MNMLIIGGLAAVAILAVIGLVLVLMSEKNTPAAELPSSTAPALAAPGEPRTTTMPIQQTSYPSQSQPLTHPSQSLASNTLSHSLPASNGSISQPDYLSAVRLRGQLRELSSELRNLHQQAEEIEQRISVLTGMTTHLEQMIVEQSGREETSSVPLV</sequence>
<dbReference type="EMBL" id="CP035758">
    <property type="protein sequence ID" value="QBD80577.1"/>
    <property type="molecule type" value="Genomic_DNA"/>
</dbReference>
<proteinExistence type="predicted"/>
<organism evidence="3 4">
    <name type="scientific">Ktedonosporobacter rubrisoli</name>
    <dbReference type="NCBI Taxonomy" id="2509675"/>
    <lineage>
        <taxon>Bacteria</taxon>
        <taxon>Bacillati</taxon>
        <taxon>Chloroflexota</taxon>
        <taxon>Ktedonobacteria</taxon>
        <taxon>Ktedonobacterales</taxon>
        <taxon>Ktedonosporobacteraceae</taxon>
        <taxon>Ktedonosporobacter</taxon>
    </lineage>
</organism>
<feature type="region of interest" description="Disordered" evidence="2">
    <location>
        <begin position="31"/>
        <end position="88"/>
    </location>
</feature>
<dbReference type="KEGG" id="kbs:EPA93_33245"/>
<evidence type="ECO:0000256" key="1">
    <source>
        <dbReference type="SAM" id="Coils"/>
    </source>
</evidence>
<protein>
    <submittedName>
        <fullName evidence="3">Uncharacterized protein</fullName>
    </submittedName>
</protein>
<dbReference type="AlphaFoldDB" id="A0A4P6JXT1"/>
<keyword evidence="4" id="KW-1185">Reference proteome</keyword>
<evidence type="ECO:0000256" key="2">
    <source>
        <dbReference type="SAM" id="MobiDB-lite"/>
    </source>
</evidence>
<feature type="compositionally biased region" description="Polar residues" evidence="2">
    <location>
        <begin position="50"/>
        <end position="88"/>
    </location>
</feature>
<evidence type="ECO:0000313" key="3">
    <source>
        <dbReference type="EMBL" id="QBD80577.1"/>
    </source>
</evidence>
<feature type="coiled-coil region" evidence="1">
    <location>
        <begin position="99"/>
        <end position="133"/>
    </location>
</feature>
<reference evidence="3 4" key="1">
    <citation type="submission" date="2019-01" db="EMBL/GenBank/DDBJ databases">
        <title>Ktedonosporobacter rubrisoli SCAWS-G2.</title>
        <authorList>
            <person name="Huang Y."/>
            <person name="Yan B."/>
        </authorList>
    </citation>
    <scope>NUCLEOTIDE SEQUENCE [LARGE SCALE GENOMIC DNA]</scope>
    <source>
        <strain evidence="3 4">SCAWS-G2</strain>
    </source>
</reference>
<keyword evidence="1" id="KW-0175">Coiled coil</keyword>
<evidence type="ECO:0000313" key="4">
    <source>
        <dbReference type="Proteomes" id="UP000290365"/>
    </source>
</evidence>
<dbReference type="RefSeq" id="WP_129891641.1">
    <property type="nucleotide sequence ID" value="NZ_CP035758.1"/>
</dbReference>
<gene>
    <name evidence="3" type="ORF">EPA93_33245</name>
</gene>
<accession>A0A4P6JXT1</accession>
<dbReference type="Proteomes" id="UP000290365">
    <property type="component" value="Chromosome"/>
</dbReference>
<feature type="compositionally biased region" description="Low complexity" evidence="2">
    <location>
        <begin position="31"/>
        <end position="46"/>
    </location>
</feature>